<comment type="caution">
    <text evidence="2">The sequence shown here is derived from an EMBL/GenBank/DDBJ whole genome shotgun (WGS) entry which is preliminary data.</text>
</comment>
<accession>A0A9N9GAP9</accession>
<proteinExistence type="predicted"/>
<gene>
    <name evidence="2" type="ORF">ALEPTO_LOCUS7958</name>
</gene>
<dbReference type="EMBL" id="CAJVPS010003964">
    <property type="protein sequence ID" value="CAG8596881.1"/>
    <property type="molecule type" value="Genomic_DNA"/>
</dbReference>
<dbReference type="Proteomes" id="UP000789508">
    <property type="component" value="Unassembled WGS sequence"/>
</dbReference>
<feature type="region of interest" description="Disordered" evidence="1">
    <location>
        <begin position="1"/>
        <end position="56"/>
    </location>
</feature>
<feature type="compositionally biased region" description="Polar residues" evidence="1">
    <location>
        <begin position="9"/>
        <end position="19"/>
    </location>
</feature>
<sequence length="96" mass="10892">MRRIKLNLNCRTPFSAPNDNDSEYIPSDNDELTSDESASDTDASEDNINEKDPPKIGKTAFRKAYNAIPNSTKLQLSTGRIVEDILFEFVKDMDYE</sequence>
<feature type="compositionally biased region" description="Acidic residues" evidence="1">
    <location>
        <begin position="28"/>
        <end position="47"/>
    </location>
</feature>
<name>A0A9N9GAP9_9GLOM</name>
<evidence type="ECO:0000313" key="3">
    <source>
        <dbReference type="Proteomes" id="UP000789508"/>
    </source>
</evidence>
<keyword evidence="3" id="KW-1185">Reference proteome</keyword>
<dbReference type="OrthoDB" id="2447184at2759"/>
<reference evidence="2" key="1">
    <citation type="submission" date="2021-06" db="EMBL/GenBank/DDBJ databases">
        <authorList>
            <person name="Kallberg Y."/>
            <person name="Tangrot J."/>
            <person name="Rosling A."/>
        </authorList>
    </citation>
    <scope>NUCLEOTIDE SEQUENCE</scope>
    <source>
        <strain evidence="2">FL130A</strain>
    </source>
</reference>
<dbReference type="AlphaFoldDB" id="A0A9N9GAP9"/>
<evidence type="ECO:0000313" key="2">
    <source>
        <dbReference type="EMBL" id="CAG8596881.1"/>
    </source>
</evidence>
<evidence type="ECO:0000256" key="1">
    <source>
        <dbReference type="SAM" id="MobiDB-lite"/>
    </source>
</evidence>
<organism evidence="2 3">
    <name type="scientific">Ambispora leptoticha</name>
    <dbReference type="NCBI Taxonomy" id="144679"/>
    <lineage>
        <taxon>Eukaryota</taxon>
        <taxon>Fungi</taxon>
        <taxon>Fungi incertae sedis</taxon>
        <taxon>Mucoromycota</taxon>
        <taxon>Glomeromycotina</taxon>
        <taxon>Glomeromycetes</taxon>
        <taxon>Archaeosporales</taxon>
        <taxon>Ambisporaceae</taxon>
        <taxon>Ambispora</taxon>
    </lineage>
</organism>
<feature type="non-terminal residue" evidence="2">
    <location>
        <position position="1"/>
    </location>
</feature>
<protein>
    <submittedName>
        <fullName evidence="2">3372_t:CDS:1</fullName>
    </submittedName>
</protein>